<sequence>MIRIVASLAVLLVMVSAAAVYNLKEATEQLEERKRELASQILEDKAAIKVLRAEMAYLSRPERVQRLSERFLALKQTENLQLASSLDDVSGRSEVRTASLPADNFRLLLPQAKPEAVPDKYRTAPVRVAERPGVIQARAEVKKEQAPRKSFFERIMVKLDKNQ</sequence>
<protein>
    <recommendedName>
        <fullName evidence="3">Cell division protein FtsL</fullName>
    </recommendedName>
</protein>
<evidence type="ECO:0000313" key="2">
    <source>
        <dbReference type="Proteomes" id="UP000319148"/>
    </source>
</evidence>
<name>A0A501PBA5_9PROT</name>
<dbReference type="RefSeq" id="WP_139941945.1">
    <property type="nucleotide sequence ID" value="NZ_JBHSYP010000005.1"/>
</dbReference>
<organism evidence="1 2">
    <name type="scientific">Emcibacter nanhaiensis</name>
    <dbReference type="NCBI Taxonomy" id="1505037"/>
    <lineage>
        <taxon>Bacteria</taxon>
        <taxon>Pseudomonadati</taxon>
        <taxon>Pseudomonadota</taxon>
        <taxon>Alphaproteobacteria</taxon>
        <taxon>Emcibacterales</taxon>
        <taxon>Emcibacteraceae</taxon>
        <taxon>Emcibacter</taxon>
    </lineage>
</organism>
<dbReference type="AlphaFoldDB" id="A0A501PBA5"/>
<proteinExistence type="predicted"/>
<comment type="caution">
    <text evidence="1">The sequence shown here is derived from an EMBL/GenBank/DDBJ whole genome shotgun (WGS) entry which is preliminary data.</text>
</comment>
<reference evidence="2" key="1">
    <citation type="submission" date="2019-06" db="EMBL/GenBank/DDBJ databases">
        <title>The complete genome of Emcibacter congregatus ZYLT.</title>
        <authorList>
            <person name="Zhao Z."/>
        </authorList>
    </citation>
    <scope>NUCLEOTIDE SEQUENCE [LARGE SCALE GENOMIC DNA]</scope>
    <source>
        <strain evidence="2">MCCC 1A06723</strain>
    </source>
</reference>
<gene>
    <name evidence="1" type="ORF">FIV46_16105</name>
</gene>
<keyword evidence="2" id="KW-1185">Reference proteome</keyword>
<dbReference type="Proteomes" id="UP000319148">
    <property type="component" value="Unassembled WGS sequence"/>
</dbReference>
<dbReference type="EMBL" id="VFIY01000018">
    <property type="protein sequence ID" value="TPD57630.1"/>
    <property type="molecule type" value="Genomic_DNA"/>
</dbReference>
<evidence type="ECO:0008006" key="3">
    <source>
        <dbReference type="Google" id="ProtNLM"/>
    </source>
</evidence>
<evidence type="ECO:0000313" key="1">
    <source>
        <dbReference type="EMBL" id="TPD57630.1"/>
    </source>
</evidence>
<dbReference type="OrthoDB" id="7165680at2"/>
<accession>A0A501PBA5</accession>